<dbReference type="RefSeq" id="WP_274353984.1">
    <property type="nucleotide sequence ID" value="NZ_JAQZSM010000030.1"/>
</dbReference>
<dbReference type="EMBL" id="JAQZSM010000030">
    <property type="protein sequence ID" value="MDD7973314.1"/>
    <property type="molecule type" value="Genomic_DNA"/>
</dbReference>
<name>A0ABT5TDY4_9RHOB</name>
<feature type="chain" id="PRO_5045800826" evidence="1">
    <location>
        <begin position="21"/>
        <end position="156"/>
    </location>
</feature>
<dbReference type="InterPro" id="IPR018550">
    <property type="entry name" value="Lipid-A_deacylase-rel"/>
</dbReference>
<comment type="caution">
    <text evidence="2">The sequence shown here is derived from an EMBL/GenBank/DDBJ whole genome shotgun (WGS) entry which is preliminary data.</text>
</comment>
<dbReference type="Pfam" id="PF09411">
    <property type="entry name" value="PagL"/>
    <property type="match status" value="1"/>
</dbReference>
<gene>
    <name evidence="2" type="ORF">PUT78_19765</name>
</gene>
<sequence length="156" mass="16205">MNLFKSALVALALLVQPAVAESPRLFGSIGNQLSVGSAEGQVRYIGEPYFWGLQPVAGVSLAGNGSGYVGVGAAYTLRSQQGSLFARLTGMAGIYKRGGGRDLGGSLQFRTALDVGMTAASGMEFGIGADHRSNATIYKLNPGLNTAYLFATLPLR</sequence>
<reference evidence="2" key="1">
    <citation type="submission" date="2023-02" db="EMBL/GenBank/DDBJ databases">
        <title>Description of Roseinatronobacter alkalisoli sp. nov., an alkaliphilic bacerium isolated from soda soil.</title>
        <authorList>
            <person name="Wei W."/>
        </authorList>
    </citation>
    <scope>NUCLEOTIDE SEQUENCE</scope>
    <source>
        <strain evidence="2">HJB301</strain>
    </source>
</reference>
<dbReference type="Gene3D" id="2.40.160.20">
    <property type="match status" value="1"/>
</dbReference>
<evidence type="ECO:0000256" key="1">
    <source>
        <dbReference type="SAM" id="SignalP"/>
    </source>
</evidence>
<dbReference type="Proteomes" id="UP001431784">
    <property type="component" value="Unassembled WGS sequence"/>
</dbReference>
<accession>A0ABT5TDY4</accession>
<feature type="signal peptide" evidence="1">
    <location>
        <begin position="1"/>
        <end position="20"/>
    </location>
</feature>
<dbReference type="GO" id="GO:0016787">
    <property type="term" value="F:hydrolase activity"/>
    <property type="evidence" value="ECO:0007669"/>
    <property type="project" value="UniProtKB-KW"/>
</dbReference>
<keyword evidence="3" id="KW-1185">Reference proteome</keyword>
<evidence type="ECO:0000313" key="2">
    <source>
        <dbReference type="EMBL" id="MDD7973314.1"/>
    </source>
</evidence>
<organism evidence="2 3">
    <name type="scientific">Roseinatronobacter alkalisoli</name>
    <dbReference type="NCBI Taxonomy" id="3028235"/>
    <lineage>
        <taxon>Bacteria</taxon>
        <taxon>Pseudomonadati</taxon>
        <taxon>Pseudomonadota</taxon>
        <taxon>Alphaproteobacteria</taxon>
        <taxon>Rhodobacterales</taxon>
        <taxon>Paracoccaceae</taxon>
        <taxon>Roseinatronobacter</taxon>
    </lineage>
</organism>
<protein>
    <submittedName>
        <fullName evidence="2">Acyloxyacyl hydrolase</fullName>
    </submittedName>
</protein>
<evidence type="ECO:0000313" key="3">
    <source>
        <dbReference type="Proteomes" id="UP001431784"/>
    </source>
</evidence>
<keyword evidence="1" id="KW-0732">Signal</keyword>
<keyword evidence="2" id="KW-0378">Hydrolase</keyword>
<proteinExistence type="predicted"/>